<evidence type="ECO:0000259" key="3">
    <source>
        <dbReference type="Pfam" id="PF13505"/>
    </source>
</evidence>
<evidence type="ECO:0000256" key="2">
    <source>
        <dbReference type="SAM" id="Phobius"/>
    </source>
</evidence>
<dbReference type="OrthoDB" id="1161695at2"/>
<protein>
    <submittedName>
        <fullName evidence="4">Outer membrane protein X</fullName>
    </submittedName>
</protein>
<accession>A0A4R2GDT5</accession>
<dbReference type="EMBL" id="SLWK01000013">
    <property type="protein sequence ID" value="TCO06113.1"/>
    <property type="molecule type" value="Genomic_DNA"/>
</dbReference>
<feature type="domain" description="Outer membrane protein beta-barrel" evidence="3">
    <location>
        <begin position="58"/>
        <end position="208"/>
    </location>
</feature>
<dbReference type="SUPFAM" id="SSF56925">
    <property type="entry name" value="OMPA-like"/>
    <property type="match status" value="1"/>
</dbReference>
<dbReference type="AlphaFoldDB" id="A0A4R2GDT5"/>
<feature type="transmembrane region" description="Helical" evidence="2">
    <location>
        <begin position="53"/>
        <end position="69"/>
    </location>
</feature>
<keyword evidence="1" id="KW-0732">Signal</keyword>
<keyword evidence="5" id="KW-1185">Reference proteome</keyword>
<dbReference type="InterPro" id="IPR011250">
    <property type="entry name" value="OMP/PagP_B-barrel"/>
</dbReference>
<reference evidence="4 5" key="1">
    <citation type="submission" date="2019-03" db="EMBL/GenBank/DDBJ databases">
        <title>Genomic Encyclopedia of Type Strains, Phase IV (KMG-IV): sequencing the most valuable type-strain genomes for metagenomic binning, comparative biology and taxonomic classification.</title>
        <authorList>
            <person name="Goeker M."/>
        </authorList>
    </citation>
    <scope>NUCLEOTIDE SEQUENCE [LARGE SCALE GENOMIC DNA]</scope>
    <source>
        <strain evidence="4 5">DSM 24179</strain>
    </source>
</reference>
<keyword evidence="2" id="KW-0812">Transmembrane</keyword>
<dbReference type="InterPro" id="IPR027385">
    <property type="entry name" value="Beta-barrel_OMP"/>
</dbReference>
<sequence length="245" mass="27363">MRYCRNKKHFIQNSELLFRKITNYHDYNFVNDIFLFLRNIYLITNQTIMNRKIGILVIAILVSVTSAFSQSELYKPFKVDVGFLYASPMGGDDVSGGIGFYIEPKYNYTDNIALGLKLEWAILGSSDVEGMDVSVSGIGTYQLTGDYYFNTNRVRPFAGLGVGLYSLGSVDFKADVNDPNDIWGDELGMSLDYGTKFGFAPRVGVVLGSFRVGMEYNVITGIDSALESRNYLSFKFGFEIGGGKK</sequence>
<comment type="caution">
    <text evidence="4">The sequence shown here is derived from an EMBL/GenBank/DDBJ whole genome shotgun (WGS) entry which is preliminary data.</text>
</comment>
<evidence type="ECO:0000256" key="1">
    <source>
        <dbReference type="ARBA" id="ARBA00022729"/>
    </source>
</evidence>
<gene>
    <name evidence="4" type="ORF">EV194_11328</name>
</gene>
<proteinExistence type="predicted"/>
<keyword evidence="2" id="KW-0472">Membrane</keyword>
<evidence type="ECO:0000313" key="4">
    <source>
        <dbReference type="EMBL" id="TCO06113.1"/>
    </source>
</evidence>
<organism evidence="4 5">
    <name type="scientific">Natronoflexus pectinivorans</name>
    <dbReference type="NCBI Taxonomy" id="682526"/>
    <lineage>
        <taxon>Bacteria</taxon>
        <taxon>Pseudomonadati</taxon>
        <taxon>Bacteroidota</taxon>
        <taxon>Bacteroidia</taxon>
        <taxon>Marinilabiliales</taxon>
        <taxon>Marinilabiliaceae</taxon>
        <taxon>Natronoflexus</taxon>
    </lineage>
</organism>
<dbReference type="Proteomes" id="UP000295221">
    <property type="component" value="Unassembled WGS sequence"/>
</dbReference>
<dbReference type="Pfam" id="PF13505">
    <property type="entry name" value="OMP_b-brl"/>
    <property type="match status" value="1"/>
</dbReference>
<keyword evidence="2" id="KW-1133">Transmembrane helix</keyword>
<dbReference type="Gene3D" id="2.40.160.20">
    <property type="match status" value="1"/>
</dbReference>
<name>A0A4R2GDT5_9BACT</name>
<evidence type="ECO:0000313" key="5">
    <source>
        <dbReference type="Proteomes" id="UP000295221"/>
    </source>
</evidence>